<dbReference type="STRING" id="1296120.A0A1B9H1P1"/>
<dbReference type="Proteomes" id="UP000092666">
    <property type="component" value="Unassembled WGS sequence"/>
</dbReference>
<evidence type="ECO:0000256" key="1">
    <source>
        <dbReference type="ARBA" id="ARBA00004141"/>
    </source>
</evidence>
<dbReference type="EMBL" id="KI669493">
    <property type="protein sequence ID" value="OCF37198.1"/>
    <property type="molecule type" value="Genomic_DNA"/>
</dbReference>
<accession>A0A1B9H1P1</accession>
<dbReference type="GO" id="GO:0016020">
    <property type="term" value="C:membrane"/>
    <property type="evidence" value="ECO:0007669"/>
    <property type="project" value="UniProtKB-SubCell"/>
</dbReference>
<evidence type="ECO:0000313" key="10">
    <source>
        <dbReference type="Proteomes" id="UP000092666"/>
    </source>
</evidence>
<feature type="transmembrane region" description="Helical" evidence="8">
    <location>
        <begin position="80"/>
        <end position="105"/>
    </location>
</feature>
<keyword evidence="3 8" id="KW-0812">Transmembrane</keyword>
<evidence type="ECO:0000256" key="3">
    <source>
        <dbReference type="ARBA" id="ARBA00022692"/>
    </source>
</evidence>
<evidence type="ECO:0000256" key="2">
    <source>
        <dbReference type="ARBA" id="ARBA00022448"/>
    </source>
</evidence>
<feature type="region of interest" description="Disordered" evidence="7">
    <location>
        <begin position="240"/>
        <end position="317"/>
    </location>
</feature>
<reference evidence="10" key="2">
    <citation type="submission" date="2013-12" db="EMBL/GenBank/DDBJ databases">
        <title>Evolution of pathogenesis and genome organization in the Tremellales.</title>
        <authorList>
            <person name="Cuomo C."/>
            <person name="Litvintseva A."/>
            <person name="Heitman J."/>
            <person name="Chen Y."/>
            <person name="Sun S."/>
            <person name="Springer D."/>
            <person name="Dromer F."/>
            <person name="Young S."/>
            <person name="Zeng Q."/>
            <person name="Chapman S."/>
            <person name="Gujja S."/>
            <person name="Saif S."/>
            <person name="Birren B."/>
        </authorList>
    </citation>
    <scope>NUCLEOTIDE SEQUENCE [LARGE SCALE GENOMIC DNA]</scope>
    <source>
        <strain evidence="10">BCC8398</strain>
    </source>
</reference>
<dbReference type="PANTHER" id="PTHR33281:SF21">
    <property type="entry name" value="MEMBRANE PROTEIN"/>
    <property type="match status" value="1"/>
</dbReference>
<feature type="transmembrane region" description="Helical" evidence="8">
    <location>
        <begin position="454"/>
        <end position="475"/>
    </location>
</feature>
<evidence type="ECO:0000256" key="4">
    <source>
        <dbReference type="ARBA" id="ARBA00022989"/>
    </source>
</evidence>
<keyword evidence="10" id="KW-1185">Reference proteome</keyword>
<comment type="subcellular location">
    <subcellularLocation>
        <location evidence="1">Membrane</location>
        <topology evidence="1">Multi-pass membrane protein</topology>
    </subcellularLocation>
</comment>
<gene>
    <name evidence="9" type="ORF">I316_01105</name>
</gene>
<feature type="region of interest" description="Disordered" evidence="7">
    <location>
        <begin position="537"/>
        <end position="571"/>
    </location>
</feature>
<keyword evidence="5" id="KW-0406">Ion transport</keyword>
<evidence type="ECO:0000256" key="8">
    <source>
        <dbReference type="SAM" id="Phobius"/>
    </source>
</evidence>
<evidence type="ECO:0000256" key="5">
    <source>
        <dbReference type="ARBA" id="ARBA00023065"/>
    </source>
</evidence>
<keyword evidence="2" id="KW-0813">Transport</keyword>
<dbReference type="GO" id="GO:0005254">
    <property type="term" value="F:chloride channel activity"/>
    <property type="evidence" value="ECO:0007669"/>
    <property type="project" value="InterPro"/>
</dbReference>
<feature type="transmembrane region" description="Helical" evidence="8">
    <location>
        <begin position="111"/>
        <end position="129"/>
    </location>
</feature>
<keyword evidence="4 8" id="KW-1133">Transmembrane helix</keyword>
<sequence length="571" mass="61898">MSISPLQEHLPESDSGIGSASPSTPTPPSPKKGLSGIGSTMSLPLNTLSSLLAMQDVEDHKPRLSKISWMPDIMVFRSSILPIVLGPVLTVTLFSACVAAASLWWGKEVGLTNNVVPLLSVVVGLLLVFRNSSAYERYAEGRKDFTALISTARNLSRNIWVVVSTPQSPSPLGTTTDDSSSRPPLTRAQLTFEKKRLIRLVVAFVVATKHHLRAEGGVHHEDLRGLLPPRLGGTEIGRLRSAVSNPKLQEDAQRGLTSSPRSLSPSLQGHDEESLLGLQQSMSQPFSPSPSMDNLVLSPTAKSSLDNGGSPSGLRAKIKRPFGGALKTRPTAVRVVVPDYSYRDEPPPSLTTGRNTATTRATERTPLIKKGVKPDRLTSAEVTQRAEIGLGRMVELGLPLMIAHEISRTIFRFRRMGCLEAVGPAGMNALQAAVTAMTDQLGAMERIVQTPLPYIFCVHLKQVVSLYLFILPFVLVDAMGWKMVFIMFGISMTFMGVEGIAAMIEQPFGTDPCDLNLDLYCTELLCECEGILERLPEGDEEDPKECLPSSTYDRSPLQIADDYGADDGGDE</sequence>
<evidence type="ECO:0000313" key="9">
    <source>
        <dbReference type="EMBL" id="OCF37198.1"/>
    </source>
</evidence>
<evidence type="ECO:0000256" key="6">
    <source>
        <dbReference type="ARBA" id="ARBA00023136"/>
    </source>
</evidence>
<reference evidence="9 10" key="1">
    <citation type="submission" date="2013-07" db="EMBL/GenBank/DDBJ databases">
        <title>The Genome Sequence of Cryptococcus heveanensis BCC8398.</title>
        <authorList>
            <consortium name="The Broad Institute Genome Sequencing Platform"/>
            <person name="Cuomo C."/>
            <person name="Litvintseva A."/>
            <person name="Chen Y."/>
            <person name="Heitman J."/>
            <person name="Sun S."/>
            <person name="Springer D."/>
            <person name="Dromer F."/>
            <person name="Young S.K."/>
            <person name="Zeng Q."/>
            <person name="Gargeya S."/>
            <person name="Fitzgerald M."/>
            <person name="Abouelleil A."/>
            <person name="Alvarado L."/>
            <person name="Berlin A.M."/>
            <person name="Chapman S.B."/>
            <person name="Dewar J."/>
            <person name="Goldberg J."/>
            <person name="Griggs A."/>
            <person name="Gujja S."/>
            <person name="Hansen M."/>
            <person name="Howarth C."/>
            <person name="Imamovic A."/>
            <person name="Larimer J."/>
            <person name="McCowan C."/>
            <person name="Murphy C."/>
            <person name="Pearson M."/>
            <person name="Priest M."/>
            <person name="Roberts A."/>
            <person name="Saif S."/>
            <person name="Shea T."/>
            <person name="Sykes S."/>
            <person name="Wortman J."/>
            <person name="Nusbaum C."/>
            <person name="Birren B."/>
        </authorList>
    </citation>
    <scope>NUCLEOTIDE SEQUENCE [LARGE SCALE GENOMIC DNA]</scope>
    <source>
        <strain evidence="9 10">BCC8398</strain>
    </source>
</reference>
<name>A0A1B9H1P1_9TREE</name>
<evidence type="ECO:0000256" key="7">
    <source>
        <dbReference type="SAM" id="MobiDB-lite"/>
    </source>
</evidence>
<organism evidence="9 10">
    <name type="scientific">Kwoniella heveanensis BCC8398</name>
    <dbReference type="NCBI Taxonomy" id="1296120"/>
    <lineage>
        <taxon>Eukaryota</taxon>
        <taxon>Fungi</taxon>
        <taxon>Dikarya</taxon>
        <taxon>Basidiomycota</taxon>
        <taxon>Agaricomycotina</taxon>
        <taxon>Tremellomycetes</taxon>
        <taxon>Tremellales</taxon>
        <taxon>Cryptococcaceae</taxon>
        <taxon>Kwoniella</taxon>
    </lineage>
</organism>
<feature type="region of interest" description="Disordered" evidence="7">
    <location>
        <begin position="1"/>
        <end position="36"/>
    </location>
</feature>
<proteinExistence type="predicted"/>
<dbReference type="OrthoDB" id="1368at2759"/>
<feature type="compositionally biased region" description="Low complexity" evidence="7">
    <location>
        <begin position="279"/>
        <end position="292"/>
    </location>
</feature>
<protein>
    <recommendedName>
        <fullName evidence="11">Bestrophin</fullName>
    </recommendedName>
</protein>
<dbReference type="AlphaFoldDB" id="A0A1B9H1P1"/>
<evidence type="ECO:0008006" key="11">
    <source>
        <dbReference type="Google" id="ProtNLM"/>
    </source>
</evidence>
<dbReference type="InterPro" id="IPR044669">
    <property type="entry name" value="YneE/VCCN1/2-like"/>
</dbReference>
<dbReference type="PANTHER" id="PTHR33281">
    <property type="entry name" value="UPF0187 PROTEIN YNEE"/>
    <property type="match status" value="1"/>
</dbReference>
<feature type="compositionally biased region" description="Low complexity" evidence="7">
    <location>
        <begin position="258"/>
        <end position="267"/>
    </location>
</feature>
<feature type="compositionally biased region" description="Polar residues" evidence="7">
    <location>
        <begin position="300"/>
        <end position="309"/>
    </location>
</feature>
<keyword evidence="6 8" id="KW-0472">Membrane</keyword>
<dbReference type="Pfam" id="PF25539">
    <property type="entry name" value="Bestrophin_2"/>
    <property type="match status" value="2"/>
</dbReference>